<evidence type="ECO:0000313" key="8">
    <source>
        <dbReference type="EMBL" id="KAK9678189.1"/>
    </source>
</evidence>
<dbReference type="PANTHER" id="PTHR36766">
    <property type="entry name" value="PLANT BROAD-SPECTRUM MILDEW RESISTANCE PROTEIN RPW8"/>
    <property type="match status" value="1"/>
</dbReference>
<dbReference type="Pfam" id="PF23247">
    <property type="entry name" value="LRR_RPS2"/>
    <property type="match status" value="1"/>
</dbReference>
<keyword evidence="9" id="KW-1185">Reference proteome</keyword>
<organism evidence="8 9">
    <name type="scientific">Saponaria officinalis</name>
    <name type="common">Common soapwort</name>
    <name type="synonym">Lychnis saponaria</name>
    <dbReference type="NCBI Taxonomy" id="3572"/>
    <lineage>
        <taxon>Eukaryota</taxon>
        <taxon>Viridiplantae</taxon>
        <taxon>Streptophyta</taxon>
        <taxon>Embryophyta</taxon>
        <taxon>Tracheophyta</taxon>
        <taxon>Spermatophyta</taxon>
        <taxon>Magnoliopsida</taxon>
        <taxon>eudicotyledons</taxon>
        <taxon>Gunneridae</taxon>
        <taxon>Pentapetalae</taxon>
        <taxon>Caryophyllales</taxon>
        <taxon>Caryophyllaceae</taxon>
        <taxon>Caryophylleae</taxon>
        <taxon>Saponaria</taxon>
    </lineage>
</organism>
<dbReference type="PANTHER" id="PTHR36766:SF40">
    <property type="entry name" value="DISEASE RESISTANCE PROTEIN RGA3"/>
    <property type="match status" value="1"/>
</dbReference>
<dbReference type="Pfam" id="PF23559">
    <property type="entry name" value="WHD_DRP"/>
    <property type="match status" value="1"/>
</dbReference>
<feature type="domain" description="R13L1/DRL21-like LRR repeat region" evidence="7">
    <location>
        <begin position="734"/>
        <end position="868"/>
    </location>
</feature>
<dbReference type="Proteomes" id="UP001443914">
    <property type="component" value="Unassembled WGS sequence"/>
</dbReference>
<proteinExistence type="predicted"/>
<dbReference type="PRINTS" id="PR00364">
    <property type="entry name" value="DISEASERSIST"/>
</dbReference>
<dbReference type="AlphaFoldDB" id="A0AAW1HP63"/>
<dbReference type="Gene3D" id="1.10.8.430">
    <property type="entry name" value="Helical domain of apoptotic protease-activating factors"/>
    <property type="match status" value="1"/>
</dbReference>
<keyword evidence="3" id="KW-0611">Plant defense</keyword>
<feature type="domain" description="Disease resistance protein winged helix" evidence="6">
    <location>
        <begin position="467"/>
        <end position="538"/>
    </location>
</feature>
<dbReference type="InterPro" id="IPR032675">
    <property type="entry name" value="LRR_dom_sf"/>
</dbReference>
<evidence type="ECO:0000259" key="7">
    <source>
        <dbReference type="Pfam" id="PF25019"/>
    </source>
</evidence>
<dbReference type="InterPro" id="IPR057135">
    <property type="entry name" value="At4g27190-like_LRR"/>
</dbReference>
<name>A0AAW1HP63_SAPOF</name>
<evidence type="ECO:0000259" key="6">
    <source>
        <dbReference type="Pfam" id="PF23559"/>
    </source>
</evidence>
<feature type="domain" description="NB-ARC" evidence="4">
    <location>
        <begin position="177"/>
        <end position="384"/>
    </location>
</feature>
<dbReference type="SUPFAM" id="SSF52540">
    <property type="entry name" value="P-loop containing nucleoside triphosphate hydrolases"/>
    <property type="match status" value="1"/>
</dbReference>
<evidence type="ECO:0008006" key="10">
    <source>
        <dbReference type="Google" id="ProtNLM"/>
    </source>
</evidence>
<comment type="caution">
    <text evidence="8">The sequence shown here is derived from an EMBL/GenBank/DDBJ whole genome shotgun (WGS) entry which is preliminary data.</text>
</comment>
<accession>A0AAW1HP63</accession>
<gene>
    <name evidence="8" type="ORF">RND81_11G194500</name>
</gene>
<feature type="domain" description="Disease resistance protein At4g27190-like leucine-rich repeats" evidence="5">
    <location>
        <begin position="1007"/>
        <end position="1133"/>
    </location>
</feature>
<dbReference type="GO" id="GO:0006952">
    <property type="term" value="P:defense response"/>
    <property type="evidence" value="ECO:0007669"/>
    <property type="project" value="UniProtKB-KW"/>
</dbReference>
<dbReference type="InterPro" id="IPR036388">
    <property type="entry name" value="WH-like_DNA-bd_sf"/>
</dbReference>
<protein>
    <recommendedName>
        <fullName evidence="10">NB-ARC domain-containing protein</fullName>
    </recommendedName>
</protein>
<keyword evidence="1" id="KW-0433">Leucine-rich repeat</keyword>
<dbReference type="InterPro" id="IPR027417">
    <property type="entry name" value="P-loop_NTPase"/>
</dbReference>
<reference evidence="8" key="1">
    <citation type="submission" date="2024-03" db="EMBL/GenBank/DDBJ databases">
        <title>WGS assembly of Saponaria officinalis var. Norfolk2.</title>
        <authorList>
            <person name="Jenkins J."/>
            <person name="Shu S."/>
            <person name="Grimwood J."/>
            <person name="Barry K."/>
            <person name="Goodstein D."/>
            <person name="Schmutz J."/>
            <person name="Leebens-Mack J."/>
            <person name="Osbourn A."/>
        </authorList>
    </citation>
    <scope>NUCLEOTIDE SEQUENCE [LARGE SCALE GENOMIC DNA]</scope>
    <source>
        <strain evidence="8">JIC</strain>
    </source>
</reference>
<dbReference type="InterPro" id="IPR042197">
    <property type="entry name" value="Apaf_helical"/>
</dbReference>
<evidence type="ECO:0000259" key="5">
    <source>
        <dbReference type="Pfam" id="PF23247"/>
    </source>
</evidence>
<dbReference type="Gene3D" id="3.80.10.10">
    <property type="entry name" value="Ribonuclease Inhibitor"/>
    <property type="match status" value="4"/>
</dbReference>
<dbReference type="Gene3D" id="3.40.50.300">
    <property type="entry name" value="P-loop containing nucleotide triphosphate hydrolases"/>
    <property type="match status" value="1"/>
</dbReference>
<evidence type="ECO:0000256" key="1">
    <source>
        <dbReference type="ARBA" id="ARBA00022614"/>
    </source>
</evidence>
<dbReference type="FunFam" id="1.10.10.10:FF:000322">
    <property type="entry name" value="Probable disease resistance protein At1g63360"/>
    <property type="match status" value="1"/>
</dbReference>
<sequence length="1190" mass="135588">MAEQLVIWENLERNLVKAEVASQPPLKEELQKLLDQVTRAQGPVVAAIEGSNHIHHTHANHAALHDHSDNLARRGLLEKLSARLYQADDLLDRMEGNERAENEGGNQRHLVSLFLSLSNQLIFPRVMAGRVEKIRKRIEVLVNQLQNEPNNQPEKRDFRHIGSVKPDQQTVTGRKKDRKKIVDMLLEPEKCSNTNVSVICMFGTEGLGKTALAKHIYEDDEIKSHFDLRMWISVSQIHDENEIIRGIVESCTSRRSNHQNSKDPQIETNPLRDLLGCRSTSATTSSLNNNAHHNEIDMYERRLRREIKEKVYLLILDGVSPNKWQRLGGLLAGGARGSRILMTAQSAEVANLVPAESFGAKYYPLPDLSEIHSWDLFKKMALEKGVSLDEDKKQAGYEIVDICKYVPLTIKVAARFLQGKSTEEWFRFMEGLKLSRDQGGDIMEHVLHVSYSDLPPRLRACLTYCSLFPDDFTFNKHDLISLWIAQGYVDPQDRTSLEHAGEKYFMELSRRCFFEDVKIDDLENILTCKMHHIVRKLASNFTAAIARVHVTDSGMIQITDPTAKHVTVNCGSHSSLKLSPPTLNDPSLRTLIFVKEPDCDIKVDTLISNQLISTYRRLRVLDLHNLGVNELPDSIGDQIHLRYLNVSKNDGLVTLPKSLSRLCNLQTLKLNSCPRLKRLANDFQLLLNLKRFEVDECESLTCMPPGLEKLTQLETLSRFVVGKESSKKTTPVGLEALSRLEMLRGRLAIDFTGDWANIPETKEALRTKQNLVEVKISWAQRASDAQVPSQKEISAHRQTLENLRPHENLKILRIEGYKGNDFPSWADKEIMSTLPNLVIINIEGCKECLYLPPFGELTHLKKLTLRHMANVQFVEATASLDSPVIRSKENVQQRMFFPSLRELTLHNFYNLKGWHEDVASTEQPKTRSFACLSKLRIWNCPKLISFPSLTGVADVDLRNVNHLLLTKCTKTEPRPKNKGCTINLQIKGCLDLNDFREVRYGLGGLPSLKHLVVDSCDALISLAYDVGQITSLERLEISSCEKLDLSKESETQRTAVQLAHRVSCFLWSPWRNLKSLSHLTLRELPKLETLPDGLQHVKTLKTMWISACQSLESLPEWISSLTALQHLQIESCRALKMLPEGLKDIRSLMKVEIIECPELIERCRKHKGEDWRKIKHARVLLHKSRRYGYV</sequence>
<dbReference type="InterPro" id="IPR058922">
    <property type="entry name" value="WHD_DRP"/>
</dbReference>
<keyword evidence="2" id="KW-0677">Repeat</keyword>
<dbReference type="Pfam" id="PF00931">
    <property type="entry name" value="NB-ARC"/>
    <property type="match status" value="1"/>
</dbReference>
<evidence type="ECO:0000256" key="2">
    <source>
        <dbReference type="ARBA" id="ARBA00022737"/>
    </source>
</evidence>
<dbReference type="EMBL" id="JBDFQZ010000011">
    <property type="protein sequence ID" value="KAK9678189.1"/>
    <property type="molecule type" value="Genomic_DNA"/>
</dbReference>
<dbReference type="GO" id="GO:0043531">
    <property type="term" value="F:ADP binding"/>
    <property type="evidence" value="ECO:0007669"/>
    <property type="project" value="InterPro"/>
</dbReference>
<dbReference type="InterPro" id="IPR002182">
    <property type="entry name" value="NB-ARC"/>
</dbReference>
<evidence type="ECO:0000259" key="4">
    <source>
        <dbReference type="Pfam" id="PF00931"/>
    </source>
</evidence>
<dbReference type="Pfam" id="PF25019">
    <property type="entry name" value="LRR_R13L1-DRL21"/>
    <property type="match status" value="1"/>
</dbReference>
<dbReference type="SUPFAM" id="SSF52058">
    <property type="entry name" value="L domain-like"/>
    <property type="match status" value="2"/>
</dbReference>
<evidence type="ECO:0000313" key="9">
    <source>
        <dbReference type="Proteomes" id="UP001443914"/>
    </source>
</evidence>
<dbReference type="Gene3D" id="1.10.10.10">
    <property type="entry name" value="Winged helix-like DNA-binding domain superfamily/Winged helix DNA-binding domain"/>
    <property type="match status" value="1"/>
</dbReference>
<dbReference type="InterPro" id="IPR056789">
    <property type="entry name" value="LRR_R13L1-DRL21"/>
</dbReference>
<evidence type="ECO:0000256" key="3">
    <source>
        <dbReference type="ARBA" id="ARBA00022821"/>
    </source>
</evidence>